<evidence type="ECO:0000256" key="2">
    <source>
        <dbReference type="ARBA" id="ARBA00022840"/>
    </source>
</evidence>
<dbReference type="InterPro" id="IPR011545">
    <property type="entry name" value="DEAD/DEAH_box_helicase_dom"/>
</dbReference>
<dbReference type="EMBL" id="FZNW01000006">
    <property type="protein sequence ID" value="SNR46794.1"/>
    <property type="molecule type" value="Genomic_DNA"/>
</dbReference>
<dbReference type="Proteomes" id="UP000198348">
    <property type="component" value="Unassembled WGS sequence"/>
</dbReference>
<dbReference type="GO" id="GO:0005524">
    <property type="term" value="F:ATP binding"/>
    <property type="evidence" value="ECO:0007669"/>
    <property type="project" value="UniProtKB-KW"/>
</dbReference>
<dbReference type="PROSITE" id="PS51192">
    <property type="entry name" value="HELICASE_ATP_BIND_1"/>
    <property type="match status" value="1"/>
</dbReference>
<dbReference type="InterPro" id="IPR011335">
    <property type="entry name" value="Restrct_endonuc-II-like"/>
</dbReference>
<dbReference type="Gene3D" id="3.40.50.300">
    <property type="entry name" value="P-loop containing nucleotide triphosphate hydrolases"/>
    <property type="match status" value="2"/>
</dbReference>
<dbReference type="OrthoDB" id="3197455at2"/>
<gene>
    <name evidence="6" type="ORF">SAMN06265360_106248</name>
</gene>
<organism evidence="6 7">
    <name type="scientific">Haloechinothrix alba</name>
    <dbReference type="NCBI Taxonomy" id="664784"/>
    <lineage>
        <taxon>Bacteria</taxon>
        <taxon>Bacillati</taxon>
        <taxon>Actinomycetota</taxon>
        <taxon>Actinomycetes</taxon>
        <taxon>Pseudonocardiales</taxon>
        <taxon>Pseudonocardiaceae</taxon>
        <taxon>Haloechinothrix</taxon>
    </lineage>
</organism>
<dbReference type="GO" id="GO:0016887">
    <property type="term" value="F:ATP hydrolysis activity"/>
    <property type="evidence" value="ECO:0007669"/>
    <property type="project" value="TreeGrafter"/>
</dbReference>
<reference evidence="6 7" key="1">
    <citation type="submission" date="2017-06" db="EMBL/GenBank/DDBJ databases">
        <authorList>
            <person name="Kim H.J."/>
            <person name="Triplett B.A."/>
        </authorList>
    </citation>
    <scope>NUCLEOTIDE SEQUENCE [LARGE SCALE GENOMIC DNA]</scope>
    <source>
        <strain evidence="6 7">DSM 45207</strain>
    </source>
</reference>
<evidence type="ECO:0000313" key="6">
    <source>
        <dbReference type="EMBL" id="SNR46794.1"/>
    </source>
</evidence>
<evidence type="ECO:0008006" key="8">
    <source>
        <dbReference type="Google" id="ProtNLM"/>
    </source>
</evidence>
<dbReference type="RefSeq" id="WP_089300798.1">
    <property type="nucleotide sequence ID" value="NZ_FZNW01000006.1"/>
</dbReference>
<keyword evidence="2" id="KW-0067">ATP-binding</keyword>
<keyword evidence="1" id="KW-0547">Nucleotide-binding</keyword>
<accession>A0A238WKL9</accession>
<sequence length="1733" mass="194743">MDVFEVREQLVDDYRQFTSSFVDPRNERLAEHVRVRMDSGEQWPDPYLSLNPNFAPGGTVGELVEEGLLHPECERIFRLKQEQADPGTQSLHLYRHQREAIEAARTGESYVLTTGTGSGKSLAYLIPIVDRVVRARDEQAPGKGVKAIVVYPMNALANSQLGELNKFLTYGYPTDGQPVTFERYTGQESDEERKRILDNPPDILLTNYVMLDLVLTRPRERDHLVRAAQGLQFVVLDELHTYRGRQGADVAMLVRRLRDACAAPGLQCVGTSATMATSDSLAEERETVADVAARLFGSTVTPERVIGETLQRVTSPEAAKAPLAHHMQRSGRKPDYHEFLHDPLVSWVESTFGIRMAREDNRLVRQQPTTLQAAARQLAIDTWAGTDQCLEAIRGVLEEASQVLDPATGRPAFAFRLHQFLSKGDHVYVSLEPEDTRYITSRYQTVVPGAPEKVLVPVAFCRECGQEYLTVRKTERHGATYYQARFDNDAGGGDFATGYLFISSDAGQAWPETRDEAIYEGRLPDSWLVTDQHGYTWVNKTKEKYLPRVVHVDVGGTEVDRHDGLKAAFVPSPFPFCLRCRVSYEQRGRDFAKLATLSAEGRSSATSVISSSIVRSLKQVDDPDFNAEARKLLTFVDNRQDASLQAGHFNDFVQVTQLRGALYQAMRDADEQTLTHDDIAMRVCEKLGLNFADYAQNPEAQFGARRAAESALRDVVGYRLYQDLERGWRVTMPNLEQTGLLSVDYLDLDDIAASQETWDGCHDALRDADYGQRRELCVTMLDELRRVLAIDVDYFGQDGFERLRRQSDQHLTGPWALPEGERSPEVGAAYPRPGGRGGSRRDLYLSGQGALGRFLRREGTLVHPPNELEKDDAQQVIRDTLAVLEKCGLLTIAYHDTSGTPAYRLKSAAILWRMGDGETGAEDRLRRIVENEQGPRVNPFFLRLYREVARTLSGLHAREHTAQVPPEQRQDREKEFRAGNLPLLYCSPTMELGVDIASLNAVALRNVPPTPANYAQRSGRAGRSGQPALVTTYCATGNAHDQYYFRNARHMVAGSVAPPRLDLTNEDLLRSHVHAIWLAETGQDLHQSLAELIDLAGDEPTLDLLPEVRATMNDAHAQRRAVRRAWDLLSGIVGELADTSWYHDGWLEEVVNAAPESFDRACDRWRDLYRAALVEREKQHQIIGDLSASKLQRNLAQGRRRDAETQLRLLRNEDSDRSQTDFYSYRYFASEGFLPGYSFPRLPLAAYVPGMRGARGSDGDYVQRPRFLAVREFGPGALIYHEGARYEVKYIQLPPTQPGQNAIETQQARTCQHCGYLHDKDVGVDVCDLCGATLGATTYNLLRLQTVFTRRRERISSDEEERRRAGFELTTSYRFTEHGHRPGRVDASASDATGQLLELSYGDTATVRVTNKGRKRRKNPTEVGYWLDTVNGEWLSERKAADHTPEDDSLAEAEDVQTKQKVIPYVEDRRNILITRLPHQVSAEAAGTLMFALSRGIGTAFQLEESELDCELLPDPDHRGRALFIESAEGGAGVLRRLVDEPGALATAARYALELAHFDPNTGEDTEGRDSHGERCERACYDCLLSYRNQQVHEQIDRHLVRDQLLALAGAETIRGSGGVSRDEQLDHLLRACDSELERQFVQWLRQHNYRLPDEAQRLVRDAGTRVDFVYQANGGNVAVFVDGPHHEADRAAQRDAEAEERLYDLGWSVVRVAHDADWASVIQRYPSVFGPS</sequence>
<protein>
    <recommendedName>
        <fullName evidence="8">ATP-dependent helicase YprA, contains C-terminal metal-binding DUF1998 domain</fullName>
    </recommendedName>
</protein>
<dbReference type="GO" id="GO:0003677">
    <property type="term" value="F:DNA binding"/>
    <property type="evidence" value="ECO:0007669"/>
    <property type="project" value="TreeGrafter"/>
</dbReference>
<dbReference type="Gene3D" id="3.40.960.10">
    <property type="entry name" value="VSR Endonuclease"/>
    <property type="match status" value="1"/>
</dbReference>
<dbReference type="CDD" id="cd17923">
    <property type="entry name" value="DEXHc_Hrq1-like"/>
    <property type="match status" value="1"/>
</dbReference>
<feature type="domain" description="Helicase C-terminal" evidence="5">
    <location>
        <begin position="924"/>
        <end position="1069"/>
    </location>
</feature>
<proteinExistence type="predicted"/>
<dbReference type="InterPro" id="IPR014001">
    <property type="entry name" value="Helicase_ATP-bd"/>
</dbReference>
<dbReference type="PROSITE" id="PS51194">
    <property type="entry name" value="HELICASE_CTER"/>
    <property type="match status" value="1"/>
</dbReference>
<dbReference type="InterPro" id="IPR027417">
    <property type="entry name" value="P-loop_NTPase"/>
</dbReference>
<dbReference type="InterPro" id="IPR018973">
    <property type="entry name" value="MZB"/>
</dbReference>
<dbReference type="Pfam" id="PF00270">
    <property type="entry name" value="DEAD"/>
    <property type="match status" value="1"/>
</dbReference>
<dbReference type="SUPFAM" id="SSF52980">
    <property type="entry name" value="Restriction endonuclease-like"/>
    <property type="match status" value="1"/>
</dbReference>
<dbReference type="PANTHER" id="PTHR47962">
    <property type="entry name" value="ATP-DEPENDENT HELICASE LHR-RELATED-RELATED"/>
    <property type="match status" value="1"/>
</dbReference>
<evidence type="ECO:0000256" key="3">
    <source>
        <dbReference type="SAM" id="MobiDB-lite"/>
    </source>
</evidence>
<dbReference type="PANTHER" id="PTHR47962:SF5">
    <property type="entry name" value="ATP-DEPENDENT HELICASE LHR-RELATED"/>
    <property type="match status" value="1"/>
</dbReference>
<dbReference type="InterPro" id="IPR001650">
    <property type="entry name" value="Helicase_C-like"/>
</dbReference>
<dbReference type="Pfam" id="PF00271">
    <property type="entry name" value="Helicase_C"/>
    <property type="match status" value="1"/>
</dbReference>
<keyword evidence="7" id="KW-1185">Reference proteome</keyword>
<evidence type="ECO:0000259" key="5">
    <source>
        <dbReference type="PROSITE" id="PS51194"/>
    </source>
</evidence>
<dbReference type="InterPro" id="IPR052511">
    <property type="entry name" value="ATP-dep_Helicase"/>
</dbReference>
<evidence type="ECO:0000259" key="4">
    <source>
        <dbReference type="PROSITE" id="PS51192"/>
    </source>
</evidence>
<feature type="region of interest" description="Disordered" evidence="3">
    <location>
        <begin position="812"/>
        <end position="842"/>
    </location>
</feature>
<feature type="domain" description="Helicase ATP-binding" evidence="4">
    <location>
        <begin position="101"/>
        <end position="293"/>
    </location>
</feature>
<evidence type="ECO:0000313" key="7">
    <source>
        <dbReference type="Proteomes" id="UP000198348"/>
    </source>
</evidence>
<dbReference type="SMART" id="SM00490">
    <property type="entry name" value="HELICc"/>
    <property type="match status" value="1"/>
</dbReference>
<evidence type="ECO:0000256" key="1">
    <source>
        <dbReference type="ARBA" id="ARBA00022741"/>
    </source>
</evidence>
<dbReference type="SMART" id="SM00487">
    <property type="entry name" value="DEXDc"/>
    <property type="match status" value="1"/>
</dbReference>
<name>A0A238WKL9_9PSEU</name>
<dbReference type="Pfam" id="PF09369">
    <property type="entry name" value="MZB"/>
    <property type="match status" value="1"/>
</dbReference>
<dbReference type="SUPFAM" id="SSF52540">
    <property type="entry name" value="P-loop containing nucleoside triphosphate hydrolases"/>
    <property type="match status" value="2"/>
</dbReference>